<comment type="caution">
    <text evidence="3">The sequence shown here is derived from an EMBL/GenBank/DDBJ whole genome shotgun (WGS) entry which is preliminary data.</text>
</comment>
<evidence type="ECO:0000313" key="3">
    <source>
        <dbReference type="EMBL" id="CAG7692969.1"/>
    </source>
</evidence>
<protein>
    <recommendedName>
        <fullName evidence="2">Carboxylesterase type B domain-containing protein</fullName>
    </recommendedName>
</protein>
<dbReference type="AlphaFoldDB" id="A0A8J2J5C6"/>
<dbReference type="Proteomes" id="UP000708208">
    <property type="component" value="Unassembled WGS sequence"/>
</dbReference>
<evidence type="ECO:0000259" key="2">
    <source>
        <dbReference type="Pfam" id="PF00135"/>
    </source>
</evidence>
<gene>
    <name evidence="3" type="ORF">AFUS01_LOCUS3729</name>
</gene>
<sequence length="347" mass="39100">LIRGVIVPSQSALSLNVLSHPAKANKLLANSAGCPATPTSEFLECLTNLDLQVLLSAQRNLSNVDKSFGRPWFGPSLDSTFNGNPNIRDRILPETPYELIMKGAGKDIPMILGVVENEALTARARVTNDKAWLEELNKNASAIVNLLHYDLVLPTNEIPRIGKTLKKVYFGKENISKSNSLLLQEMIGHVWSQRTIRLAAELHSLTNPSIYLYIFIQRGAFSWASKFGIYKEGPTSGDEMYYLFPHLKIPQFWPGVVHPADMEFSKKLVGLYASFIKTGKPSLYWGNKWSPLEIIEKLDAEVKLPWYSIGPEPKDVEFRPLPESRYKMLDEILSYYETTQISWKAGD</sequence>
<evidence type="ECO:0000256" key="1">
    <source>
        <dbReference type="ARBA" id="ARBA00023180"/>
    </source>
</evidence>
<dbReference type="EMBL" id="CAJVCH010022543">
    <property type="protein sequence ID" value="CAG7692969.1"/>
    <property type="molecule type" value="Genomic_DNA"/>
</dbReference>
<dbReference type="InterPro" id="IPR002018">
    <property type="entry name" value="CarbesteraseB"/>
</dbReference>
<reference evidence="3" key="1">
    <citation type="submission" date="2021-06" db="EMBL/GenBank/DDBJ databases">
        <authorList>
            <person name="Hodson N. C."/>
            <person name="Mongue J. A."/>
            <person name="Jaron S. K."/>
        </authorList>
    </citation>
    <scope>NUCLEOTIDE SEQUENCE</scope>
</reference>
<dbReference type="InterPro" id="IPR050309">
    <property type="entry name" value="Type-B_Carboxylest/Lipase"/>
</dbReference>
<evidence type="ECO:0000313" key="4">
    <source>
        <dbReference type="Proteomes" id="UP000708208"/>
    </source>
</evidence>
<dbReference type="OrthoDB" id="3200163at2759"/>
<feature type="domain" description="Carboxylesterase type B" evidence="2">
    <location>
        <begin position="1"/>
        <end position="292"/>
    </location>
</feature>
<dbReference type="PANTHER" id="PTHR11559">
    <property type="entry name" value="CARBOXYLESTERASE"/>
    <property type="match status" value="1"/>
</dbReference>
<keyword evidence="4" id="KW-1185">Reference proteome</keyword>
<feature type="non-terminal residue" evidence="3">
    <location>
        <position position="1"/>
    </location>
</feature>
<dbReference type="Pfam" id="PF00135">
    <property type="entry name" value="COesterase"/>
    <property type="match status" value="1"/>
</dbReference>
<name>A0A8J2J5C6_9HEXA</name>
<proteinExistence type="predicted"/>
<organism evidence="3 4">
    <name type="scientific">Allacma fusca</name>
    <dbReference type="NCBI Taxonomy" id="39272"/>
    <lineage>
        <taxon>Eukaryota</taxon>
        <taxon>Metazoa</taxon>
        <taxon>Ecdysozoa</taxon>
        <taxon>Arthropoda</taxon>
        <taxon>Hexapoda</taxon>
        <taxon>Collembola</taxon>
        <taxon>Symphypleona</taxon>
        <taxon>Sminthuridae</taxon>
        <taxon>Allacma</taxon>
    </lineage>
</organism>
<keyword evidence="1" id="KW-0325">Glycoprotein</keyword>
<accession>A0A8J2J5C6</accession>